<feature type="transmembrane region" description="Helical" evidence="11">
    <location>
        <begin position="574"/>
        <end position="595"/>
    </location>
</feature>
<evidence type="ECO:0000256" key="12">
    <source>
        <dbReference type="SAM" id="SignalP"/>
    </source>
</evidence>
<gene>
    <name evidence="17" type="ORF">VZT92_004684</name>
    <name evidence="16" type="ORF">VZT92_018196</name>
</gene>
<dbReference type="GO" id="GO:0016020">
    <property type="term" value="C:membrane"/>
    <property type="evidence" value="ECO:0007669"/>
    <property type="project" value="UniProtKB-SubCell"/>
</dbReference>
<dbReference type="PANTHER" id="PTHR45828:SF3">
    <property type="entry name" value="FERRIC-CHELATE REDUCTASE 1"/>
    <property type="match status" value="1"/>
</dbReference>
<evidence type="ECO:0000313" key="16">
    <source>
        <dbReference type="EMBL" id="KAK9523632.1"/>
    </source>
</evidence>
<dbReference type="Proteomes" id="UP001488805">
    <property type="component" value="Unassembled WGS sequence"/>
</dbReference>
<accession>A0AAW1EMR1</accession>
<keyword evidence="8" id="KW-0408">Iron</keyword>
<dbReference type="InterPro" id="IPR042307">
    <property type="entry name" value="Reeler_sf"/>
</dbReference>
<dbReference type="Pfam" id="PF03351">
    <property type="entry name" value="DOMON"/>
    <property type="match status" value="1"/>
</dbReference>
<dbReference type="PROSITE" id="PS51019">
    <property type="entry name" value="REELIN"/>
    <property type="match status" value="1"/>
</dbReference>
<feature type="domain" description="Reelin" evidence="15">
    <location>
        <begin position="15"/>
        <end position="181"/>
    </location>
</feature>
<keyword evidence="5 11" id="KW-0812">Transmembrane</keyword>
<evidence type="ECO:0000256" key="9">
    <source>
        <dbReference type="ARBA" id="ARBA00023136"/>
    </source>
</evidence>
<evidence type="ECO:0000256" key="8">
    <source>
        <dbReference type="ARBA" id="ARBA00023004"/>
    </source>
</evidence>
<name>A0AAW1EMR1_ZOAVI</name>
<dbReference type="EMBL" id="JBCEZU010000023">
    <property type="protein sequence ID" value="KAK9539585.1"/>
    <property type="molecule type" value="Genomic_DNA"/>
</dbReference>
<dbReference type="FunFam" id="2.60.40.4060:FF:000003">
    <property type="entry name" value="Ferric chelate reductase 1"/>
    <property type="match status" value="1"/>
</dbReference>
<feature type="transmembrane region" description="Helical" evidence="11">
    <location>
        <begin position="453"/>
        <end position="472"/>
    </location>
</feature>
<evidence type="ECO:0000256" key="7">
    <source>
        <dbReference type="ARBA" id="ARBA00022989"/>
    </source>
</evidence>
<evidence type="ECO:0000259" key="15">
    <source>
        <dbReference type="PROSITE" id="PS51019"/>
    </source>
</evidence>
<evidence type="ECO:0000256" key="2">
    <source>
        <dbReference type="ARBA" id="ARBA00004141"/>
    </source>
</evidence>
<evidence type="ECO:0000256" key="3">
    <source>
        <dbReference type="ARBA" id="ARBA00009195"/>
    </source>
</evidence>
<evidence type="ECO:0000256" key="6">
    <source>
        <dbReference type="ARBA" id="ARBA00022982"/>
    </source>
</evidence>
<keyword evidence="7 11" id="KW-1133">Transmembrane helix</keyword>
<dbReference type="SMART" id="SM00665">
    <property type="entry name" value="B561"/>
    <property type="match status" value="1"/>
</dbReference>
<feature type="transmembrane region" description="Helical" evidence="11">
    <location>
        <begin position="380"/>
        <end position="401"/>
    </location>
</feature>
<evidence type="ECO:0008006" key="19">
    <source>
        <dbReference type="Google" id="ProtNLM"/>
    </source>
</evidence>
<evidence type="ECO:0000313" key="18">
    <source>
        <dbReference type="Proteomes" id="UP001488805"/>
    </source>
</evidence>
<keyword evidence="4" id="KW-0813">Transport</keyword>
<dbReference type="CDD" id="cd08544">
    <property type="entry name" value="Reeler"/>
    <property type="match status" value="1"/>
</dbReference>
<keyword evidence="10" id="KW-0325">Glycoprotein</keyword>
<keyword evidence="9 11" id="KW-0472">Membrane</keyword>
<feature type="chain" id="PRO_5044717709" description="Ferric-chelate reductase 1" evidence="12">
    <location>
        <begin position="27"/>
        <end position="597"/>
    </location>
</feature>
<dbReference type="Gene3D" id="2.60.40.4060">
    <property type="entry name" value="Reeler domain"/>
    <property type="match status" value="1"/>
</dbReference>
<keyword evidence="12" id="KW-0732">Signal</keyword>
<dbReference type="Gene3D" id="1.20.120.1770">
    <property type="match status" value="1"/>
</dbReference>
<feature type="signal peptide" evidence="12">
    <location>
        <begin position="1"/>
        <end position="26"/>
    </location>
</feature>
<dbReference type="Pfam" id="PF02014">
    <property type="entry name" value="Reeler"/>
    <property type="match status" value="1"/>
</dbReference>
<evidence type="ECO:0000256" key="1">
    <source>
        <dbReference type="ARBA" id="ARBA00001970"/>
    </source>
</evidence>
<feature type="transmembrane region" description="Helical" evidence="11">
    <location>
        <begin position="484"/>
        <end position="506"/>
    </location>
</feature>
<comment type="similarity">
    <text evidence="3">Belongs to the FRRS1 family.</text>
</comment>
<dbReference type="SMART" id="SM00664">
    <property type="entry name" value="DoH"/>
    <property type="match status" value="1"/>
</dbReference>
<evidence type="ECO:0000256" key="10">
    <source>
        <dbReference type="ARBA" id="ARBA00023180"/>
    </source>
</evidence>
<proteinExistence type="inferred from homology"/>
<dbReference type="InterPro" id="IPR002861">
    <property type="entry name" value="Reeler_dom"/>
</dbReference>
<comment type="caution">
    <text evidence="16">The sequence shown here is derived from an EMBL/GenBank/DDBJ whole genome shotgun (WGS) entry which is preliminary data.</text>
</comment>
<dbReference type="CDD" id="cd09628">
    <property type="entry name" value="DOMON_SDR_2_like"/>
    <property type="match status" value="1"/>
</dbReference>
<dbReference type="PANTHER" id="PTHR45828">
    <property type="entry name" value="CYTOCHROME B561/FERRIC REDUCTASE TRANSMEMBRANE"/>
    <property type="match status" value="1"/>
</dbReference>
<organism evidence="16 18">
    <name type="scientific">Zoarces viviparus</name>
    <name type="common">Viviparous eelpout</name>
    <name type="synonym">Blennius viviparus</name>
    <dbReference type="NCBI Taxonomy" id="48416"/>
    <lineage>
        <taxon>Eukaryota</taxon>
        <taxon>Metazoa</taxon>
        <taxon>Chordata</taxon>
        <taxon>Craniata</taxon>
        <taxon>Vertebrata</taxon>
        <taxon>Euteleostomi</taxon>
        <taxon>Actinopterygii</taxon>
        <taxon>Neopterygii</taxon>
        <taxon>Teleostei</taxon>
        <taxon>Neoteleostei</taxon>
        <taxon>Acanthomorphata</taxon>
        <taxon>Eupercaria</taxon>
        <taxon>Perciformes</taxon>
        <taxon>Cottioidei</taxon>
        <taxon>Zoarcales</taxon>
        <taxon>Zoarcidae</taxon>
        <taxon>Zoarcinae</taxon>
        <taxon>Zoarces</taxon>
    </lineage>
</organism>
<evidence type="ECO:0000259" key="14">
    <source>
        <dbReference type="PROSITE" id="PS50939"/>
    </source>
</evidence>
<sequence length="597" mass="65877">MSPVGLCGLLFISVSVYYWVPAGCYANGKVTKVCGSMEPHHGVPGQTAHSPYRLDTNTTTFSPRERIKVILSGTSYFKGFLLQARDAANQGTVGTFTLTNRNKTQLLTCNEHQGSAVSHTSDARQTEVCVVWNAPADAPTQIQFFVSVVAHYNVFWVKLPGPVIYQHGVTPHPPQPDTPPPVQPTTTPTILPGPFTSDGCGQSKSCLLDPPGCDPKEEPHCFFLSMTTEGPDKTSVIFELSGPAEGYIAFALSWDTWMGNDDVYMCVKDGDRVSVSAAFVSGRTHPEDQSQVGLSSVSWRLADGAIQCKLSRPVKLVNQEPARYDLDHDYFLFLTSGHAQYGKVWKHSHQPLISTHRKHITGPPEVLRGSRGPIMMKMHGALMLLAWMLTGSVGTIIASFYKPDWPNQTLLGQKIWFQVHRGLMVLTVTLTIVAFCLPFFYRKGWSKHAGVHPYLGCCVLTLSLIQPTMAAIRPSPDSHRRYIFNWAHWGVGSVTEIMAVAAMFLGTRQSSLLLPQPWATHVLIGYVTWLASFRFLLLMLKHLYSKEISGSDDQQAILSDQSEHRHWEFLMKSLILTALALGSSGLLVALLSAVAEI</sequence>
<comment type="cofactor">
    <cofactor evidence="1">
        <name>heme b</name>
        <dbReference type="ChEBI" id="CHEBI:60344"/>
    </cofactor>
</comment>
<dbReference type="InterPro" id="IPR005018">
    <property type="entry name" value="DOMON_domain"/>
</dbReference>
<feature type="transmembrane region" description="Helical" evidence="11">
    <location>
        <begin position="518"/>
        <end position="540"/>
    </location>
</feature>
<feature type="transmembrane region" description="Helical" evidence="11">
    <location>
        <begin position="422"/>
        <end position="441"/>
    </location>
</feature>
<dbReference type="CDD" id="cd08760">
    <property type="entry name" value="Cyt_b561_FRRS1_like"/>
    <property type="match status" value="1"/>
</dbReference>
<protein>
    <recommendedName>
        <fullName evidence="19">Ferric-chelate reductase 1</fullName>
    </recommendedName>
</protein>
<dbReference type="PROSITE" id="PS50939">
    <property type="entry name" value="CYTOCHROME_B561"/>
    <property type="match status" value="1"/>
</dbReference>
<evidence type="ECO:0000256" key="5">
    <source>
        <dbReference type="ARBA" id="ARBA00022692"/>
    </source>
</evidence>
<evidence type="ECO:0000313" key="17">
    <source>
        <dbReference type="EMBL" id="KAK9539585.1"/>
    </source>
</evidence>
<evidence type="ECO:0000259" key="13">
    <source>
        <dbReference type="PROSITE" id="PS50836"/>
    </source>
</evidence>
<dbReference type="EMBL" id="JBCEZU010000163">
    <property type="protein sequence ID" value="KAK9523632.1"/>
    <property type="molecule type" value="Genomic_DNA"/>
</dbReference>
<comment type="subcellular location">
    <subcellularLocation>
        <location evidence="2">Membrane</location>
        <topology evidence="2">Multi-pass membrane protein</topology>
    </subcellularLocation>
</comment>
<feature type="domain" description="DOMON" evidence="13">
    <location>
        <begin position="220"/>
        <end position="337"/>
    </location>
</feature>
<keyword evidence="6" id="KW-0249">Electron transport</keyword>
<keyword evidence="18" id="KW-1185">Reference proteome</keyword>
<dbReference type="AlphaFoldDB" id="A0AAW1EMR1"/>
<dbReference type="PROSITE" id="PS50836">
    <property type="entry name" value="DOMON"/>
    <property type="match status" value="1"/>
</dbReference>
<evidence type="ECO:0000256" key="11">
    <source>
        <dbReference type="SAM" id="Phobius"/>
    </source>
</evidence>
<dbReference type="InterPro" id="IPR006593">
    <property type="entry name" value="Cyt_b561/ferric_Rdtase_TM"/>
</dbReference>
<reference evidence="16 18" key="1">
    <citation type="journal article" date="2024" name="Genome Biol. Evol.">
        <title>Chromosome-level genome assembly of the viviparous eelpout Zoarces viviparus.</title>
        <authorList>
            <person name="Fuhrmann N."/>
            <person name="Brasseur M.V."/>
            <person name="Bakowski C.E."/>
            <person name="Podsiadlowski L."/>
            <person name="Prost S."/>
            <person name="Krehenwinkel H."/>
            <person name="Mayer C."/>
        </authorList>
    </citation>
    <scope>NUCLEOTIDE SEQUENCE [LARGE SCALE GENOMIC DNA]</scope>
    <source>
        <strain evidence="16">NO-MEL_2022_Ind0_liver</strain>
    </source>
</reference>
<evidence type="ECO:0000256" key="4">
    <source>
        <dbReference type="ARBA" id="ARBA00022448"/>
    </source>
</evidence>
<feature type="domain" description="Cytochrome b561" evidence="14">
    <location>
        <begin position="341"/>
        <end position="547"/>
    </location>
</feature>
<dbReference type="InterPro" id="IPR051237">
    <property type="entry name" value="Ferric-chelate_Red/DefProt"/>
</dbReference>